<dbReference type="RefSeq" id="XP_017879389.1">
    <property type="nucleotide sequence ID" value="XM_018023900.2"/>
</dbReference>
<keyword evidence="1" id="KW-0732">Signal</keyword>
<protein>
    <submittedName>
        <fullName evidence="3">Uncharacterized protein LOC108624519</fullName>
    </submittedName>
</protein>
<sequence length="108" mass="12398">MKTLLPLILFAVSMTITLGAEKTFVREKNILKELSNAMSSRTNGRTDRDKKINKGFEWVIQGVNILGQVDDFISDRTKNIIRKLHVAYNENDRDGNIYPPGRSLNRNY</sequence>
<dbReference type="AlphaFoldDB" id="A0AAJ7N619"/>
<dbReference type="GeneID" id="108624519"/>
<keyword evidence="2" id="KW-1185">Reference proteome</keyword>
<feature type="chain" id="PRO_5042462587" evidence="1">
    <location>
        <begin position="20"/>
        <end position="108"/>
    </location>
</feature>
<proteinExistence type="predicted"/>
<dbReference type="KEGG" id="ccal:108624519"/>
<evidence type="ECO:0000313" key="3">
    <source>
        <dbReference type="RefSeq" id="XP_017879389.1"/>
    </source>
</evidence>
<feature type="signal peptide" evidence="1">
    <location>
        <begin position="1"/>
        <end position="19"/>
    </location>
</feature>
<organism evidence="2 3">
    <name type="scientific">Ceratina calcarata</name>
    <dbReference type="NCBI Taxonomy" id="156304"/>
    <lineage>
        <taxon>Eukaryota</taxon>
        <taxon>Metazoa</taxon>
        <taxon>Ecdysozoa</taxon>
        <taxon>Arthropoda</taxon>
        <taxon>Hexapoda</taxon>
        <taxon>Insecta</taxon>
        <taxon>Pterygota</taxon>
        <taxon>Neoptera</taxon>
        <taxon>Endopterygota</taxon>
        <taxon>Hymenoptera</taxon>
        <taxon>Apocrita</taxon>
        <taxon>Aculeata</taxon>
        <taxon>Apoidea</taxon>
        <taxon>Anthophila</taxon>
        <taxon>Apidae</taxon>
        <taxon>Ceratina</taxon>
        <taxon>Zadontomerus</taxon>
    </lineage>
</organism>
<dbReference type="Proteomes" id="UP000694925">
    <property type="component" value="Unplaced"/>
</dbReference>
<gene>
    <name evidence="3" type="primary">LOC108624519</name>
</gene>
<accession>A0AAJ7N619</accession>
<evidence type="ECO:0000256" key="1">
    <source>
        <dbReference type="SAM" id="SignalP"/>
    </source>
</evidence>
<name>A0AAJ7N619_9HYME</name>
<reference evidence="3" key="1">
    <citation type="submission" date="2025-08" db="UniProtKB">
        <authorList>
            <consortium name="RefSeq"/>
        </authorList>
    </citation>
    <scope>IDENTIFICATION</scope>
    <source>
        <tissue evidence="3">Whole body</tissue>
    </source>
</reference>
<evidence type="ECO:0000313" key="2">
    <source>
        <dbReference type="Proteomes" id="UP000694925"/>
    </source>
</evidence>